<sequence length="185" mass="21314">MSAALDQYISRVDGTPCMNTVIHLTRGAENHDFVSQRSKLMVFLKGNKMEKQNLQKEDPTLFKYFSEIWKNPEDKILYWVHHLEAVFVSVVSLKGIKDVSQLLNLYAVGKAIRCPPQSDILAEYHRKLNDRCVEEADVDMLAKKCLLSSDDVKLWLEYLTQVSINRKRGAEKAKATRKKNKEKTV</sequence>
<comment type="caution">
    <text evidence="1">The sequence shown here is derived from an EMBL/GenBank/DDBJ whole genome shotgun (WGS) entry which is preliminary data.</text>
</comment>
<reference evidence="1" key="1">
    <citation type="submission" date="2020-04" db="EMBL/GenBank/DDBJ databases">
        <authorList>
            <person name="Alioto T."/>
            <person name="Alioto T."/>
            <person name="Gomez Garrido J."/>
        </authorList>
    </citation>
    <scope>NUCLEOTIDE SEQUENCE</scope>
    <source>
        <strain evidence="1">A484AB</strain>
    </source>
</reference>
<gene>
    <name evidence="1" type="ORF">PACLA_8A042489</name>
</gene>
<accession>A0A6S7JH75</accession>
<evidence type="ECO:0000313" key="1">
    <source>
        <dbReference type="EMBL" id="CAB4016082.1"/>
    </source>
</evidence>
<proteinExistence type="predicted"/>
<organism evidence="1 2">
    <name type="scientific">Paramuricea clavata</name>
    <name type="common">Red gorgonian</name>
    <name type="synonym">Violescent sea-whip</name>
    <dbReference type="NCBI Taxonomy" id="317549"/>
    <lineage>
        <taxon>Eukaryota</taxon>
        <taxon>Metazoa</taxon>
        <taxon>Cnidaria</taxon>
        <taxon>Anthozoa</taxon>
        <taxon>Octocorallia</taxon>
        <taxon>Malacalcyonacea</taxon>
        <taxon>Plexauridae</taxon>
        <taxon>Paramuricea</taxon>
    </lineage>
</organism>
<dbReference type="Proteomes" id="UP001152795">
    <property type="component" value="Unassembled WGS sequence"/>
</dbReference>
<dbReference type="EMBL" id="CACRXK020008963">
    <property type="protein sequence ID" value="CAB4016082.1"/>
    <property type="molecule type" value="Genomic_DNA"/>
</dbReference>
<protein>
    <submittedName>
        <fullName evidence="1">Uncharacterized protein</fullName>
    </submittedName>
</protein>
<evidence type="ECO:0000313" key="2">
    <source>
        <dbReference type="Proteomes" id="UP001152795"/>
    </source>
</evidence>
<keyword evidence="2" id="KW-1185">Reference proteome</keyword>
<name>A0A6S7JH75_PARCT</name>
<dbReference type="AlphaFoldDB" id="A0A6S7JH75"/>